<reference evidence="2" key="1">
    <citation type="submission" date="2020-02" db="EMBL/GenBank/DDBJ databases">
        <authorList>
            <person name="Meier V. D."/>
        </authorList>
    </citation>
    <scope>NUCLEOTIDE SEQUENCE</scope>
    <source>
        <strain evidence="2">AVDCRST_MAG55</strain>
    </source>
</reference>
<gene>
    <name evidence="2" type="ORF">AVDCRST_MAG55-451</name>
</gene>
<protein>
    <submittedName>
        <fullName evidence="2">Uncharacterized protein</fullName>
    </submittedName>
</protein>
<name>A0A6J4NZY5_9ACTN</name>
<feature type="compositionally biased region" description="Basic and acidic residues" evidence="1">
    <location>
        <begin position="13"/>
        <end position="27"/>
    </location>
</feature>
<evidence type="ECO:0000256" key="1">
    <source>
        <dbReference type="SAM" id="MobiDB-lite"/>
    </source>
</evidence>
<organism evidence="2">
    <name type="scientific">uncultured Rubrobacteraceae bacterium</name>
    <dbReference type="NCBI Taxonomy" id="349277"/>
    <lineage>
        <taxon>Bacteria</taxon>
        <taxon>Bacillati</taxon>
        <taxon>Actinomycetota</taxon>
        <taxon>Rubrobacteria</taxon>
        <taxon>Rubrobacterales</taxon>
        <taxon>Rubrobacteraceae</taxon>
        <taxon>environmental samples</taxon>
    </lineage>
</organism>
<feature type="region of interest" description="Disordered" evidence="1">
    <location>
        <begin position="1"/>
        <end position="29"/>
    </location>
</feature>
<dbReference type="EMBL" id="CADCUZ010000019">
    <property type="protein sequence ID" value="CAA9397146.1"/>
    <property type="molecule type" value="Genomic_DNA"/>
</dbReference>
<accession>A0A6J4NZY5</accession>
<sequence length="101" mass="10736">MGGLIAALTGESRAPDQRPKTREESGRRAAAAGFWGALRAGSPDPRGVEGLDLTVMMKGGETVPPEDLRSKTFRIADPDELSAYVVRSMETTGEGATHCYV</sequence>
<evidence type="ECO:0000313" key="2">
    <source>
        <dbReference type="EMBL" id="CAA9397146.1"/>
    </source>
</evidence>
<proteinExistence type="predicted"/>
<dbReference type="AlphaFoldDB" id="A0A6J4NZY5"/>